<gene>
    <name evidence="2" type="ORF">BDP27DRAFT_1324383</name>
</gene>
<sequence>MLISRPTLETNPTSASGDSVYFEAPLAHFPMAQSVQDPNLPVQNDKEVNLNREPTVAGGVANDALSRDVVDDDEDPDFADGPESHDIAAHPNGSEGWLPATDIPLNSDRVVSPSSLPVRSASVLKKRRPASIASKASSTHGEIPSSEVQRNRSIKSVGSTRSKRSMFTNVEGRRVEGSTFINGAGTTGPYASAVPADDSLQKRMQSADSSLNPKQKKKIGRAEVNGGKRLSKVIKQESKAEKQSLELAIQQLGELQNIQQAAVKREAKAHSAHAKALAAFHKAEEAYLAARAKYEIAQAAMQAEADILDITRNNARGATENMQDKAAEVDGLRKLFGLDEREREVVLSNLKGKPKDRKGSGFFG</sequence>
<evidence type="ECO:0000256" key="1">
    <source>
        <dbReference type="SAM" id="MobiDB-lite"/>
    </source>
</evidence>
<evidence type="ECO:0000313" key="3">
    <source>
        <dbReference type="Proteomes" id="UP000772434"/>
    </source>
</evidence>
<dbReference type="EMBL" id="JADNRY010000044">
    <property type="protein sequence ID" value="KAF9070155.1"/>
    <property type="molecule type" value="Genomic_DNA"/>
</dbReference>
<proteinExistence type="predicted"/>
<keyword evidence="3" id="KW-1185">Reference proteome</keyword>
<name>A0A9P5U7Q0_9AGAR</name>
<comment type="caution">
    <text evidence="2">The sequence shown here is derived from an EMBL/GenBank/DDBJ whole genome shotgun (WGS) entry which is preliminary data.</text>
</comment>
<dbReference type="AlphaFoldDB" id="A0A9P5U7Q0"/>
<accession>A0A9P5U7Q0</accession>
<feature type="region of interest" description="Disordered" evidence="1">
    <location>
        <begin position="57"/>
        <end position="101"/>
    </location>
</feature>
<dbReference type="OrthoDB" id="3267800at2759"/>
<evidence type="ECO:0000313" key="2">
    <source>
        <dbReference type="EMBL" id="KAF9070155.1"/>
    </source>
</evidence>
<feature type="region of interest" description="Disordered" evidence="1">
    <location>
        <begin position="128"/>
        <end position="162"/>
    </location>
</feature>
<protein>
    <submittedName>
        <fullName evidence="2">Uncharacterized protein</fullName>
    </submittedName>
</protein>
<feature type="compositionally biased region" description="Acidic residues" evidence="1">
    <location>
        <begin position="70"/>
        <end position="80"/>
    </location>
</feature>
<dbReference type="Proteomes" id="UP000772434">
    <property type="component" value="Unassembled WGS sequence"/>
</dbReference>
<organism evidence="2 3">
    <name type="scientific">Rhodocollybia butyracea</name>
    <dbReference type="NCBI Taxonomy" id="206335"/>
    <lineage>
        <taxon>Eukaryota</taxon>
        <taxon>Fungi</taxon>
        <taxon>Dikarya</taxon>
        <taxon>Basidiomycota</taxon>
        <taxon>Agaricomycotina</taxon>
        <taxon>Agaricomycetes</taxon>
        <taxon>Agaricomycetidae</taxon>
        <taxon>Agaricales</taxon>
        <taxon>Marasmiineae</taxon>
        <taxon>Omphalotaceae</taxon>
        <taxon>Rhodocollybia</taxon>
    </lineage>
</organism>
<reference evidence="2" key="1">
    <citation type="submission" date="2020-11" db="EMBL/GenBank/DDBJ databases">
        <authorList>
            <consortium name="DOE Joint Genome Institute"/>
            <person name="Ahrendt S."/>
            <person name="Riley R."/>
            <person name="Andreopoulos W."/>
            <person name="Labutti K."/>
            <person name="Pangilinan J."/>
            <person name="Ruiz-Duenas F.J."/>
            <person name="Barrasa J.M."/>
            <person name="Sanchez-Garcia M."/>
            <person name="Camarero S."/>
            <person name="Miyauchi S."/>
            <person name="Serrano A."/>
            <person name="Linde D."/>
            <person name="Babiker R."/>
            <person name="Drula E."/>
            <person name="Ayuso-Fernandez I."/>
            <person name="Pacheco R."/>
            <person name="Padilla G."/>
            <person name="Ferreira P."/>
            <person name="Barriuso J."/>
            <person name="Kellner H."/>
            <person name="Castanera R."/>
            <person name="Alfaro M."/>
            <person name="Ramirez L."/>
            <person name="Pisabarro A.G."/>
            <person name="Kuo A."/>
            <person name="Tritt A."/>
            <person name="Lipzen A."/>
            <person name="He G."/>
            <person name="Yan M."/>
            <person name="Ng V."/>
            <person name="Cullen D."/>
            <person name="Martin F."/>
            <person name="Rosso M.-N."/>
            <person name="Henrissat B."/>
            <person name="Hibbett D."/>
            <person name="Martinez A.T."/>
            <person name="Grigoriev I.V."/>
        </authorList>
    </citation>
    <scope>NUCLEOTIDE SEQUENCE</scope>
    <source>
        <strain evidence="2">AH 40177</strain>
    </source>
</reference>